<dbReference type="Pfam" id="PF01171">
    <property type="entry name" value="ATP_bind_3"/>
    <property type="match status" value="1"/>
</dbReference>
<comment type="domain">
    <text evidence="6">The N-terminal region contains the highly conserved SGGXDS motif, predicted to be a P-loop motif involved in ATP binding.</text>
</comment>
<name>A0ABY7YIR0_9HYPH</name>
<accession>A0ABY7YIR0</accession>
<dbReference type="RefSeq" id="WP_282217570.1">
    <property type="nucleotide sequence ID" value="NZ_CP118246.1"/>
</dbReference>
<evidence type="ECO:0000313" key="9">
    <source>
        <dbReference type="Proteomes" id="UP001220530"/>
    </source>
</evidence>
<evidence type="ECO:0000256" key="6">
    <source>
        <dbReference type="HAMAP-Rule" id="MF_01161"/>
    </source>
</evidence>
<comment type="catalytic activity">
    <reaction evidence="5 6">
        <text>cytidine(34) in tRNA(Ile2) + L-lysine + ATP = lysidine(34) in tRNA(Ile2) + AMP + diphosphate + H(+)</text>
        <dbReference type="Rhea" id="RHEA:43744"/>
        <dbReference type="Rhea" id="RHEA-COMP:10625"/>
        <dbReference type="Rhea" id="RHEA-COMP:10670"/>
        <dbReference type="ChEBI" id="CHEBI:15378"/>
        <dbReference type="ChEBI" id="CHEBI:30616"/>
        <dbReference type="ChEBI" id="CHEBI:32551"/>
        <dbReference type="ChEBI" id="CHEBI:33019"/>
        <dbReference type="ChEBI" id="CHEBI:82748"/>
        <dbReference type="ChEBI" id="CHEBI:83665"/>
        <dbReference type="ChEBI" id="CHEBI:456215"/>
        <dbReference type="EC" id="6.3.4.19"/>
    </reaction>
</comment>
<protein>
    <recommendedName>
        <fullName evidence="6">tRNA(Ile)-lysidine synthase</fullName>
        <ecNumber evidence="6">6.3.4.19</ecNumber>
    </recommendedName>
    <alternativeName>
        <fullName evidence="6">tRNA(Ile)-2-lysyl-cytidine synthase</fullName>
    </alternativeName>
    <alternativeName>
        <fullName evidence="6">tRNA(Ile)-lysidine synthetase</fullName>
    </alternativeName>
</protein>
<dbReference type="Gene3D" id="3.40.50.620">
    <property type="entry name" value="HUPs"/>
    <property type="match status" value="1"/>
</dbReference>
<keyword evidence="6" id="KW-0963">Cytoplasm</keyword>
<gene>
    <name evidence="6 8" type="primary">tilS</name>
    <name evidence="8" type="ORF">PSQ19_09670</name>
</gene>
<dbReference type="EC" id="6.3.4.19" evidence="6"/>
<dbReference type="CDD" id="cd01992">
    <property type="entry name" value="TilS_N"/>
    <property type="match status" value="1"/>
</dbReference>
<keyword evidence="3 6" id="KW-0547">Nucleotide-binding</keyword>
<evidence type="ECO:0000259" key="7">
    <source>
        <dbReference type="Pfam" id="PF01171"/>
    </source>
</evidence>
<keyword evidence="2 6" id="KW-0819">tRNA processing</keyword>
<evidence type="ECO:0000256" key="5">
    <source>
        <dbReference type="ARBA" id="ARBA00048539"/>
    </source>
</evidence>
<evidence type="ECO:0000256" key="1">
    <source>
        <dbReference type="ARBA" id="ARBA00022598"/>
    </source>
</evidence>
<keyword evidence="9" id="KW-1185">Reference proteome</keyword>
<comment type="function">
    <text evidence="6">Ligates lysine onto the cytidine present at position 34 of the AUA codon-specific tRNA(Ile) that contains the anticodon CAU, in an ATP-dependent manner. Cytidine is converted to lysidine, thus changing the amino acid specificity of the tRNA from methionine to isoleucine.</text>
</comment>
<evidence type="ECO:0000313" key="8">
    <source>
        <dbReference type="EMBL" id="WDR01158.1"/>
    </source>
</evidence>
<dbReference type="HAMAP" id="MF_01161">
    <property type="entry name" value="tRNA_Ile_lys_synt"/>
    <property type="match status" value="1"/>
</dbReference>
<dbReference type="PANTHER" id="PTHR43033">
    <property type="entry name" value="TRNA(ILE)-LYSIDINE SYNTHASE-RELATED"/>
    <property type="match status" value="1"/>
</dbReference>
<dbReference type="NCBIfam" id="TIGR02432">
    <property type="entry name" value="lysidine_TilS_N"/>
    <property type="match status" value="1"/>
</dbReference>
<evidence type="ECO:0000256" key="4">
    <source>
        <dbReference type="ARBA" id="ARBA00022840"/>
    </source>
</evidence>
<dbReference type="PANTHER" id="PTHR43033:SF1">
    <property type="entry name" value="TRNA(ILE)-LYSIDINE SYNTHASE-RELATED"/>
    <property type="match status" value="1"/>
</dbReference>
<dbReference type="Proteomes" id="UP001220530">
    <property type="component" value="Chromosome"/>
</dbReference>
<sequence>MSARLTFGDEVATLGQLFGPVAAFSSLGLAVSGGADSLALMVLAHRWAAQQGRGVRLVVYSVDHGLRPEAAAEVAMVLACANAMGLEGRGLVWPAPHPKSGVQEAARNARYGLIKSAMKEDGVEVLLTAHHQQDQAETVLMRLAHGSGVAGLAGMTPFSNVGGVKIFRPLLCVDPADLGEVVSMADLTPAQDPSNEDSHYERVRWRKLMPQLAALGLDGNRLGDFAQRMGRAREALEVAAESALGSLVTSRTSEEAVIVREGFTQLPQSVAVLMLSTLLAEMGTGKKSRALGTVEALYQVLVSEQEFSGRTLHGCMVRRRADSIIVRTETGRRGKLLSHLAVEPNKS</sequence>
<feature type="binding site" evidence="6">
    <location>
        <begin position="32"/>
        <end position="37"/>
    </location>
    <ligand>
        <name>ATP</name>
        <dbReference type="ChEBI" id="CHEBI:30616"/>
    </ligand>
</feature>
<dbReference type="EMBL" id="CP118246">
    <property type="protein sequence ID" value="WDR01158.1"/>
    <property type="molecule type" value="Genomic_DNA"/>
</dbReference>
<comment type="similarity">
    <text evidence="6">Belongs to the tRNA(Ile)-lysidine synthase family.</text>
</comment>
<keyword evidence="1 6" id="KW-0436">Ligase</keyword>
<proteinExistence type="inferred from homology"/>
<dbReference type="InterPro" id="IPR012795">
    <property type="entry name" value="tRNA_Ile_lys_synt_N"/>
</dbReference>
<dbReference type="SUPFAM" id="SSF52402">
    <property type="entry name" value="Adenine nucleotide alpha hydrolases-like"/>
    <property type="match status" value="1"/>
</dbReference>
<dbReference type="InterPro" id="IPR011063">
    <property type="entry name" value="TilS/TtcA_N"/>
</dbReference>
<organism evidence="8 9">
    <name type="scientific">Devosia algicola</name>
    <dbReference type="NCBI Taxonomy" id="3026418"/>
    <lineage>
        <taxon>Bacteria</taxon>
        <taxon>Pseudomonadati</taxon>
        <taxon>Pseudomonadota</taxon>
        <taxon>Alphaproteobacteria</taxon>
        <taxon>Hyphomicrobiales</taxon>
        <taxon>Devosiaceae</taxon>
        <taxon>Devosia</taxon>
    </lineage>
</organism>
<evidence type="ECO:0000256" key="2">
    <source>
        <dbReference type="ARBA" id="ARBA00022694"/>
    </source>
</evidence>
<reference evidence="8 9" key="1">
    <citation type="submission" date="2023-02" db="EMBL/GenBank/DDBJ databases">
        <title>Devosia algicola sp. nov., isolated from the phycosphere of marine algae.</title>
        <authorList>
            <person name="Kim J.M."/>
            <person name="Lee J.K."/>
            <person name="Choi B.J."/>
            <person name="Bayburt H."/>
            <person name="Jeon C.O."/>
        </authorList>
    </citation>
    <scope>NUCLEOTIDE SEQUENCE [LARGE SCALE GENOMIC DNA]</scope>
    <source>
        <strain evidence="8 9">G20-9</strain>
    </source>
</reference>
<dbReference type="InterPro" id="IPR014729">
    <property type="entry name" value="Rossmann-like_a/b/a_fold"/>
</dbReference>
<feature type="domain" description="tRNA(Ile)-lysidine/2-thiocytidine synthase N-terminal" evidence="7">
    <location>
        <begin position="28"/>
        <end position="207"/>
    </location>
</feature>
<dbReference type="GO" id="GO:0032267">
    <property type="term" value="F:tRNA(Ile)-lysidine synthase activity"/>
    <property type="evidence" value="ECO:0007669"/>
    <property type="project" value="UniProtKB-EC"/>
</dbReference>
<evidence type="ECO:0000256" key="3">
    <source>
        <dbReference type="ARBA" id="ARBA00022741"/>
    </source>
</evidence>
<comment type="subcellular location">
    <subcellularLocation>
        <location evidence="6">Cytoplasm</location>
    </subcellularLocation>
</comment>
<keyword evidence="4 6" id="KW-0067">ATP-binding</keyword>
<dbReference type="InterPro" id="IPR012094">
    <property type="entry name" value="tRNA_Ile_lys_synt"/>
</dbReference>